<organism evidence="1 2">
    <name type="scientific">Aspergillus sclerotioniger CBS 115572</name>
    <dbReference type="NCBI Taxonomy" id="1450535"/>
    <lineage>
        <taxon>Eukaryota</taxon>
        <taxon>Fungi</taxon>
        <taxon>Dikarya</taxon>
        <taxon>Ascomycota</taxon>
        <taxon>Pezizomycotina</taxon>
        <taxon>Eurotiomycetes</taxon>
        <taxon>Eurotiomycetidae</taxon>
        <taxon>Eurotiales</taxon>
        <taxon>Aspergillaceae</taxon>
        <taxon>Aspergillus</taxon>
        <taxon>Aspergillus subgen. Circumdati</taxon>
    </lineage>
</organism>
<protein>
    <submittedName>
        <fullName evidence="1">Uncharacterized protein</fullName>
    </submittedName>
</protein>
<evidence type="ECO:0000313" key="1">
    <source>
        <dbReference type="EMBL" id="PWY81505.1"/>
    </source>
</evidence>
<evidence type="ECO:0000313" key="2">
    <source>
        <dbReference type="Proteomes" id="UP000246702"/>
    </source>
</evidence>
<dbReference type="AlphaFoldDB" id="A0A317W643"/>
<name>A0A317W643_9EURO</name>
<dbReference type="Proteomes" id="UP000246702">
    <property type="component" value="Unassembled WGS sequence"/>
</dbReference>
<sequence length="77" mass="8936">MPPTLSRRRWGWYRAWAGVAVVGLESSWWRWLVDSRLQIVQIAQIVSDSRLQAVRASPQTASPPDLTRIFARIFAHY</sequence>
<reference evidence="1 2" key="1">
    <citation type="submission" date="2016-12" db="EMBL/GenBank/DDBJ databases">
        <title>The genomes of Aspergillus section Nigri reveals drivers in fungal speciation.</title>
        <authorList>
            <consortium name="DOE Joint Genome Institute"/>
            <person name="Vesth T.C."/>
            <person name="Nybo J."/>
            <person name="Theobald S."/>
            <person name="Brandl J."/>
            <person name="Frisvad J.C."/>
            <person name="Nielsen K.F."/>
            <person name="Lyhne E.K."/>
            <person name="Kogle M.E."/>
            <person name="Kuo A."/>
            <person name="Riley R."/>
            <person name="Clum A."/>
            <person name="Nolan M."/>
            <person name="Lipzen A."/>
            <person name="Salamov A."/>
            <person name="Henrissat B."/>
            <person name="Wiebenga A."/>
            <person name="De Vries R.P."/>
            <person name="Grigoriev I.V."/>
            <person name="Mortensen U.H."/>
            <person name="Andersen M.R."/>
            <person name="Baker S.E."/>
        </authorList>
    </citation>
    <scope>NUCLEOTIDE SEQUENCE [LARGE SCALE GENOMIC DNA]</scope>
    <source>
        <strain evidence="1 2">CBS 115572</strain>
    </source>
</reference>
<proteinExistence type="predicted"/>
<keyword evidence="2" id="KW-1185">Reference proteome</keyword>
<dbReference type="EMBL" id="MSFK01000020">
    <property type="protein sequence ID" value="PWY81505.1"/>
    <property type="molecule type" value="Genomic_DNA"/>
</dbReference>
<accession>A0A317W643</accession>
<dbReference type="RefSeq" id="XP_025465573.1">
    <property type="nucleotide sequence ID" value="XM_025615809.1"/>
</dbReference>
<dbReference type="GeneID" id="37117952"/>
<gene>
    <name evidence="1" type="ORF">BO94DRAFT_587218</name>
</gene>
<comment type="caution">
    <text evidence="1">The sequence shown here is derived from an EMBL/GenBank/DDBJ whole genome shotgun (WGS) entry which is preliminary data.</text>
</comment>